<keyword evidence="1" id="KW-0175">Coiled coil</keyword>
<accession>A0AB72UHT2</accession>
<keyword evidence="3" id="KW-1133">Transmembrane helix</keyword>
<dbReference type="EMBL" id="CP004388">
    <property type="protein sequence ID" value="AJD53646.1"/>
    <property type="molecule type" value="Genomic_DNA"/>
</dbReference>
<feature type="coiled-coil region" evidence="1">
    <location>
        <begin position="515"/>
        <end position="563"/>
    </location>
</feature>
<dbReference type="Proteomes" id="UP000007127">
    <property type="component" value="Chromosome"/>
</dbReference>
<proteinExistence type="predicted"/>
<keyword evidence="3" id="KW-0472">Membrane</keyword>
<protein>
    <recommendedName>
        <fullName evidence="6">TIGR02302 family protein</fullName>
    </recommendedName>
</protein>
<name>A0AB72UHT2_9PROT</name>
<evidence type="ECO:0008006" key="6">
    <source>
        <dbReference type="Google" id="ProtNLM"/>
    </source>
</evidence>
<keyword evidence="3" id="KW-0812">Transmembrane</keyword>
<dbReference type="Pfam" id="PF13779">
    <property type="entry name" value="DUF4175"/>
    <property type="match status" value="2"/>
</dbReference>
<dbReference type="InterPro" id="IPR012683">
    <property type="entry name" value="CHP02302_TM"/>
</dbReference>
<evidence type="ECO:0000256" key="1">
    <source>
        <dbReference type="SAM" id="Coils"/>
    </source>
</evidence>
<evidence type="ECO:0000256" key="3">
    <source>
        <dbReference type="SAM" id="Phobius"/>
    </source>
</evidence>
<evidence type="ECO:0000313" key="5">
    <source>
        <dbReference type="Proteomes" id="UP000007127"/>
    </source>
</evidence>
<evidence type="ECO:0000256" key="2">
    <source>
        <dbReference type="SAM" id="MobiDB-lite"/>
    </source>
</evidence>
<feature type="transmembrane region" description="Helical" evidence="3">
    <location>
        <begin position="64"/>
        <end position="83"/>
    </location>
</feature>
<gene>
    <name evidence="4" type="ORF">TH3_17720</name>
</gene>
<organism evidence="4 5">
    <name type="scientific">Thalassospira xiamenensis M-5 = DSM 17429</name>
    <dbReference type="NCBI Taxonomy" id="1123366"/>
    <lineage>
        <taxon>Bacteria</taxon>
        <taxon>Pseudomonadati</taxon>
        <taxon>Pseudomonadota</taxon>
        <taxon>Alphaproteobacteria</taxon>
        <taxon>Rhodospirillales</taxon>
        <taxon>Thalassospiraceae</taxon>
        <taxon>Thalassospira</taxon>
    </lineage>
</organism>
<feature type="transmembrane region" description="Helical" evidence="3">
    <location>
        <begin position="156"/>
        <end position="174"/>
    </location>
</feature>
<dbReference type="AlphaFoldDB" id="A0AB72UHT2"/>
<feature type="region of interest" description="Disordered" evidence="2">
    <location>
        <begin position="650"/>
        <end position="672"/>
    </location>
</feature>
<dbReference type="KEGG" id="txi:TH3_17720"/>
<sequence>MQGPKFDMSIIPPNPRLERHLRLARMIMSWERVWPRLIPPLTIVMLIAGLTLTGTFEMLPATGHIILLSILSVTGLVAIILPWRHFTWPNRRAVLQRIEQENGLENNPLQSLEDHIEDRDDPLTSYLWQKQLQRHEAMLNHLHLPRPVPSLARVDRYGLVILPVLLLSVGLFAGHDRMSERFYKAFSPLQRLGAADFSTTLWVTPPAYTGQIPRVLRFEQVKGQQKQDDGGSDASSAIDVDVPVGSTLAGSIGSVWQPTLHTPTGERDISESSDNSYVLSTALDQAGPWRISVWGTDRLTLNVNLVADKPPALSFASPPSITRREHIRLDYVATDDYGMKNLELVITPATDGVGHEQFGAIDTIRIDLSGGDTPGGPAAMPTRIEGPRFIDLVSHPWAGLPVNLQLVSLDNAGQNGESDIRSIILPEREFTHPVAKKLITIRRGLLRYPDKALEMRNALMPVIYAPQAFNGHIGIFLALSVTEARLSAHLRDRDIHQDVAGLLWHIAEEIERGSYGMAERNLMEAEERLLDALANPDVTETEIADLIENYRRALNEYMAALAREAPQNQQNQQQGPAAILEQQDLSRIVDQIEALMQAGARDQARALIDRLRELVENMQVTSGDGGADITSTLREMLDGIRDLARRQQDLMNQGDNPSSPGGNGNRARQQQNLAGDAQSLTNNSGFGQFGNLSGIETAIEAMQRAADALDHNRAHEALQQQGLAMEALQQGIGELSRALEGLSQMMPMLDELQGSGNRDPLGRPVGGDGTTVIPEVDTLERAWRILQELRRRSGDPDRPVIEQEYIDRLLKRF</sequence>
<reference evidence="4 5" key="1">
    <citation type="journal article" date="2012" name="J. Bacteriol.">
        <title>Genome sequence of Thalassospira xiamenensis type strain M-5.</title>
        <authorList>
            <person name="Lai Q."/>
            <person name="Shao Z."/>
        </authorList>
    </citation>
    <scope>NUCLEOTIDE SEQUENCE [LARGE SCALE GENOMIC DNA]</scope>
    <source>
        <strain evidence="4 5">M-5</strain>
    </source>
</reference>
<feature type="transmembrane region" description="Helical" evidence="3">
    <location>
        <begin position="33"/>
        <end position="52"/>
    </location>
</feature>
<evidence type="ECO:0000313" key="4">
    <source>
        <dbReference type="EMBL" id="AJD53646.1"/>
    </source>
</evidence>